<dbReference type="EMBL" id="BPVZ01000025">
    <property type="protein sequence ID" value="GKV06633.1"/>
    <property type="molecule type" value="Genomic_DNA"/>
</dbReference>
<comment type="caution">
    <text evidence="1">The sequence shown here is derived from an EMBL/GenBank/DDBJ whole genome shotgun (WGS) entry which is preliminary data.</text>
</comment>
<protein>
    <submittedName>
        <fullName evidence="1">Uncharacterized protein</fullName>
    </submittedName>
</protein>
<reference evidence="1 2" key="1">
    <citation type="journal article" date="2021" name="Commun. Biol.">
        <title>The genome of Shorea leprosula (Dipterocarpaceae) highlights the ecological relevance of drought in aseasonal tropical rainforests.</title>
        <authorList>
            <person name="Ng K.K.S."/>
            <person name="Kobayashi M.J."/>
            <person name="Fawcett J.A."/>
            <person name="Hatakeyama M."/>
            <person name="Paape T."/>
            <person name="Ng C.H."/>
            <person name="Ang C.C."/>
            <person name="Tnah L.H."/>
            <person name="Lee C.T."/>
            <person name="Nishiyama T."/>
            <person name="Sese J."/>
            <person name="O'Brien M.J."/>
            <person name="Copetti D."/>
            <person name="Mohd Noor M.I."/>
            <person name="Ong R.C."/>
            <person name="Putra M."/>
            <person name="Sireger I.Z."/>
            <person name="Indrioko S."/>
            <person name="Kosugi Y."/>
            <person name="Izuno A."/>
            <person name="Isagi Y."/>
            <person name="Lee S.L."/>
            <person name="Shimizu K.K."/>
        </authorList>
    </citation>
    <scope>NUCLEOTIDE SEQUENCE [LARGE SCALE GENOMIC DNA]</scope>
    <source>
        <strain evidence="1">214</strain>
    </source>
</reference>
<keyword evidence="2" id="KW-1185">Reference proteome</keyword>
<dbReference type="AlphaFoldDB" id="A0AAV5J5C4"/>
<organism evidence="1 2">
    <name type="scientific">Rubroshorea leprosula</name>
    <dbReference type="NCBI Taxonomy" id="152421"/>
    <lineage>
        <taxon>Eukaryota</taxon>
        <taxon>Viridiplantae</taxon>
        <taxon>Streptophyta</taxon>
        <taxon>Embryophyta</taxon>
        <taxon>Tracheophyta</taxon>
        <taxon>Spermatophyta</taxon>
        <taxon>Magnoliopsida</taxon>
        <taxon>eudicotyledons</taxon>
        <taxon>Gunneridae</taxon>
        <taxon>Pentapetalae</taxon>
        <taxon>rosids</taxon>
        <taxon>malvids</taxon>
        <taxon>Malvales</taxon>
        <taxon>Dipterocarpaceae</taxon>
        <taxon>Rubroshorea</taxon>
    </lineage>
</organism>
<evidence type="ECO:0000313" key="1">
    <source>
        <dbReference type="EMBL" id="GKV06633.1"/>
    </source>
</evidence>
<evidence type="ECO:0000313" key="2">
    <source>
        <dbReference type="Proteomes" id="UP001054252"/>
    </source>
</evidence>
<gene>
    <name evidence="1" type="ORF">SLEP1_g18505</name>
</gene>
<sequence length="47" mass="5217">MAWFVEHVISVQYNNSKRVGRHRIKVFPFGSGSLHAPASHQGLALVS</sequence>
<proteinExistence type="predicted"/>
<accession>A0AAV5J5C4</accession>
<name>A0AAV5J5C4_9ROSI</name>
<dbReference type="Proteomes" id="UP001054252">
    <property type="component" value="Unassembled WGS sequence"/>
</dbReference>